<dbReference type="EMBL" id="CM039439">
    <property type="protein sequence ID" value="KAI4297556.1"/>
    <property type="molecule type" value="Genomic_DNA"/>
</dbReference>
<evidence type="ECO:0000313" key="1">
    <source>
        <dbReference type="EMBL" id="KAI4297556.1"/>
    </source>
</evidence>
<keyword evidence="2" id="KW-1185">Reference proteome</keyword>
<dbReference type="Proteomes" id="UP000828941">
    <property type="component" value="Chromosome 14"/>
</dbReference>
<comment type="caution">
    <text evidence="1">The sequence shown here is derived from an EMBL/GenBank/DDBJ whole genome shotgun (WGS) entry which is preliminary data.</text>
</comment>
<gene>
    <name evidence="1" type="ORF">L6164_037441</name>
</gene>
<evidence type="ECO:0000313" key="2">
    <source>
        <dbReference type="Proteomes" id="UP000828941"/>
    </source>
</evidence>
<sequence length="91" mass="10690">MGHTKTPTWYPVRTHNEVIIACCLLHNLIMRSIDYDPLDAQYPSYGPPSVDEPREPNPILTIEPANAWSNWQRDQLANEMYREFRIQRGHL</sequence>
<organism evidence="1 2">
    <name type="scientific">Bauhinia variegata</name>
    <name type="common">Purple orchid tree</name>
    <name type="synonym">Phanera variegata</name>
    <dbReference type="NCBI Taxonomy" id="167791"/>
    <lineage>
        <taxon>Eukaryota</taxon>
        <taxon>Viridiplantae</taxon>
        <taxon>Streptophyta</taxon>
        <taxon>Embryophyta</taxon>
        <taxon>Tracheophyta</taxon>
        <taxon>Spermatophyta</taxon>
        <taxon>Magnoliopsida</taxon>
        <taxon>eudicotyledons</taxon>
        <taxon>Gunneridae</taxon>
        <taxon>Pentapetalae</taxon>
        <taxon>rosids</taxon>
        <taxon>fabids</taxon>
        <taxon>Fabales</taxon>
        <taxon>Fabaceae</taxon>
        <taxon>Cercidoideae</taxon>
        <taxon>Cercideae</taxon>
        <taxon>Bauhiniinae</taxon>
        <taxon>Bauhinia</taxon>
    </lineage>
</organism>
<reference evidence="1 2" key="1">
    <citation type="journal article" date="2022" name="DNA Res.">
        <title>Chromosomal-level genome assembly of the orchid tree Bauhinia variegata (Leguminosae; Cercidoideae) supports the allotetraploid origin hypothesis of Bauhinia.</title>
        <authorList>
            <person name="Zhong Y."/>
            <person name="Chen Y."/>
            <person name="Zheng D."/>
            <person name="Pang J."/>
            <person name="Liu Y."/>
            <person name="Luo S."/>
            <person name="Meng S."/>
            <person name="Qian L."/>
            <person name="Wei D."/>
            <person name="Dai S."/>
            <person name="Zhou R."/>
        </authorList>
    </citation>
    <scope>NUCLEOTIDE SEQUENCE [LARGE SCALE GENOMIC DNA]</scope>
    <source>
        <strain evidence="1">BV-YZ2020</strain>
    </source>
</reference>
<proteinExistence type="predicted"/>
<accession>A0ACB9KK83</accession>
<name>A0ACB9KK83_BAUVA</name>
<protein>
    <submittedName>
        <fullName evidence="1">Uncharacterized protein</fullName>
    </submittedName>
</protein>